<dbReference type="EC" id="3.4.11.-" evidence="12"/>
<protein>
    <recommendedName>
        <fullName evidence="12">Aminopeptidase</fullName>
        <ecNumber evidence="12">3.4.11.-</ecNumber>
    </recommendedName>
</protein>
<dbReference type="RefSeq" id="WP_093520501.1">
    <property type="nucleotide sequence ID" value="NZ_FOIJ01000006.1"/>
</dbReference>
<feature type="domain" description="Peptidase M1 membrane alanine aminopeptidase" evidence="14">
    <location>
        <begin position="267"/>
        <end position="482"/>
    </location>
</feature>
<dbReference type="InterPro" id="IPR024571">
    <property type="entry name" value="ERAP1-like_C_dom"/>
</dbReference>
<evidence type="ECO:0000256" key="6">
    <source>
        <dbReference type="ARBA" id="ARBA00022801"/>
    </source>
</evidence>
<dbReference type="InterPro" id="IPR014782">
    <property type="entry name" value="Peptidase_M1_dom"/>
</dbReference>
<evidence type="ECO:0000256" key="9">
    <source>
        <dbReference type="PIRSR" id="PIRSR634016-1"/>
    </source>
</evidence>
<dbReference type="PRINTS" id="PR00756">
    <property type="entry name" value="ALADIPTASE"/>
</dbReference>
<keyword evidence="3 12" id="KW-0031">Aminopeptidase</keyword>
<dbReference type="InterPro" id="IPR001930">
    <property type="entry name" value="Peptidase_M1"/>
</dbReference>
<evidence type="ECO:0000256" key="13">
    <source>
        <dbReference type="SAM" id="SignalP"/>
    </source>
</evidence>
<feature type="active site" description="Proton acceptor" evidence="9">
    <location>
        <position position="339"/>
    </location>
</feature>
<dbReference type="Proteomes" id="UP000199181">
    <property type="component" value="Unassembled WGS sequence"/>
</dbReference>
<accession>A0A1I0ISS1</accession>
<dbReference type="AlphaFoldDB" id="A0A1I0ISS1"/>
<evidence type="ECO:0000256" key="11">
    <source>
        <dbReference type="PIRSR" id="PIRSR634016-4"/>
    </source>
</evidence>
<dbReference type="InterPro" id="IPR034016">
    <property type="entry name" value="M1_APN-typ"/>
</dbReference>
<dbReference type="GO" id="GO:0016285">
    <property type="term" value="F:alanyl aminopeptidase activity"/>
    <property type="evidence" value="ECO:0007669"/>
    <property type="project" value="UniProtKB-EC"/>
</dbReference>
<evidence type="ECO:0000256" key="7">
    <source>
        <dbReference type="ARBA" id="ARBA00022833"/>
    </source>
</evidence>
<evidence type="ECO:0000256" key="2">
    <source>
        <dbReference type="ARBA" id="ARBA00010136"/>
    </source>
</evidence>
<proteinExistence type="inferred from homology"/>
<evidence type="ECO:0000256" key="8">
    <source>
        <dbReference type="ARBA" id="ARBA00023049"/>
    </source>
</evidence>
<keyword evidence="7 10" id="KW-0862">Zinc</keyword>
<dbReference type="GO" id="GO:0016020">
    <property type="term" value="C:membrane"/>
    <property type="evidence" value="ECO:0007669"/>
    <property type="project" value="TreeGrafter"/>
</dbReference>
<feature type="chain" id="PRO_5011669483" description="Aminopeptidase" evidence="13">
    <location>
        <begin position="25"/>
        <end position="905"/>
    </location>
</feature>
<name>A0A1I0ISS1_9BACT</name>
<sequence>MSPSRPLAVLLLGLCVACSHRPPAAQGSAAAAEAAPAALAAAPPGLRLPRTVRPTGYTAQLTVDPAKPTLQGVVDIALELSAPTAVLWLHGKDLAVKEAVLTQAGKAFAGTVAVAPGSLLGITLASPVAPGPASLRITYEAAASTREVEGAFRTQEAGDWYVFTQFEPLGARRVFPCFDEPGFKVPWQLSFHVPAGSVAVTNTPLLREEARVDGGRTFHFARTQPLPSYLVAFGVGPFEFVPAEPSGSKRVPTRIITPKGRGAEAAYAARVTPQILARLEAYFGMPYPFEKLDTLAVPLLGGAMEHPGLVTFNSELILAKPAEDSVEHQRDFAEVQVHELAHQWFGNLVTLAWWDDLWLNESFASWLTPRIVEGWQPTWDAMADRVRGRSGALEVDSLVTARRIRQPIENEGDIRTAFDGITYGKGSAVLAMTEEWLGREVFQRGIQRYLRAHAGGNATAEDFLAALSAEAGQDVARVLNTFLDQGGAPLVTAALDCAGPVPKVTLSQRRYLPVGSSGQEARAWRVPLCVRYGVKEQAGRVCGVLEAERAELALPGAKACPDWFFPNEDGAGYFRTQVSGADWQRLLAVADRRLSRIERVTLLGDARALARAGTLPAAEAMALAARFAGEPDRQVFTASLEVLGLVEPRMLSEARREDFDRFLRETYGPRARALGLVPRADESEDTRLLRPKLLWLAGVRGGDPTLVAGARTLTEAWLKDRSAVAPELVDSVLAITAAHHGRALAPRLREALKTEPERRHRNALIGALGSLRDPEVLREQLPLVLDPAGDARETVWMVYAAGQEPRVSEVVYTFVKEHYDALTARVPEEFASHMVMLGSNFCDAAHRQDVEAFFAPRMALTASGARRLAQSLERIDLCMALKQAQGASLDAYLTKGAAPRTPPRG</sequence>
<evidence type="ECO:0000313" key="17">
    <source>
        <dbReference type="EMBL" id="SEU00325.1"/>
    </source>
</evidence>
<keyword evidence="18" id="KW-1185">Reference proteome</keyword>
<feature type="binding site" evidence="10">
    <location>
        <position position="338"/>
    </location>
    <ligand>
        <name>Zn(2+)</name>
        <dbReference type="ChEBI" id="CHEBI:29105"/>
        <note>catalytic</note>
    </ligand>
</feature>
<dbReference type="CDD" id="cd09601">
    <property type="entry name" value="M1_APN-Q_like"/>
    <property type="match status" value="1"/>
</dbReference>
<dbReference type="InterPro" id="IPR027268">
    <property type="entry name" value="Peptidase_M4/M1_CTD_sf"/>
</dbReference>
<feature type="binding site" evidence="10">
    <location>
        <position position="361"/>
    </location>
    <ligand>
        <name>Zn(2+)</name>
        <dbReference type="ChEBI" id="CHEBI:29105"/>
        <note>catalytic</note>
    </ligand>
</feature>
<dbReference type="Pfam" id="PF17900">
    <property type="entry name" value="Peptidase_M1_N"/>
    <property type="match status" value="1"/>
</dbReference>
<gene>
    <name evidence="17" type="ORF">SAMN05443639_106260</name>
</gene>
<dbReference type="GO" id="GO:0006508">
    <property type="term" value="P:proteolysis"/>
    <property type="evidence" value="ECO:0007669"/>
    <property type="project" value="UniProtKB-KW"/>
</dbReference>
<dbReference type="Gene3D" id="1.25.50.20">
    <property type="match status" value="1"/>
</dbReference>
<dbReference type="Gene3D" id="1.10.390.10">
    <property type="entry name" value="Neutral Protease Domain 2"/>
    <property type="match status" value="1"/>
</dbReference>
<dbReference type="Pfam" id="PF11838">
    <property type="entry name" value="ERAP1_C"/>
    <property type="match status" value="1"/>
</dbReference>
<dbReference type="Gene3D" id="2.60.40.1730">
    <property type="entry name" value="tricorn interacting facor f3 domain"/>
    <property type="match status" value="1"/>
</dbReference>
<dbReference type="GO" id="GO:0008270">
    <property type="term" value="F:zinc ion binding"/>
    <property type="evidence" value="ECO:0007669"/>
    <property type="project" value="UniProtKB-UniRule"/>
</dbReference>
<dbReference type="SUPFAM" id="SSF55486">
    <property type="entry name" value="Metalloproteases ('zincins'), catalytic domain"/>
    <property type="match status" value="1"/>
</dbReference>
<evidence type="ECO:0000259" key="14">
    <source>
        <dbReference type="Pfam" id="PF01433"/>
    </source>
</evidence>
<comment type="cofactor">
    <cofactor evidence="10 12">
        <name>Zn(2+)</name>
        <dbReference type="ChEBI" id="CHEBI:29105"/>
    </cofactor>
    <text evidence="10 12">Binds 1 zinc ion per subunit.</text>
</comment>
<dbReference type="FunFam" id="1.10.390.10:FF:000006">
    <property type="entry name" value="Puromycin-sensitive aminopeptidase"/>
    <property type="match status" value="1"/>
</dbReference>
<feature type="domain" description="Aminopeptidase N-like N-terminal" evidence="16">
    <location>
        <begin position="54"/>
        <end position="230"/>
    </location>
</feature>
<feature type="binding site" evidence="10">
    <location>
        <position position="342"/>
    </location>
    <ligand>
        <name>Zn(2+)</name>
        <dbReference type="ChEBI" id="CHEBI:29105"/>
        <note>catalytic</note>
    </ligand>
</feature>
<dbReference type="InterPro" id="IPR045357">
    <property type="entry name" value="Aminopeptidase_N-like_N"/>
</dbReference>
<evidence type="ECO:0000256" key="12">
    <source>
        <dbReference type="RuleBase" id="RU364040"/>
    </source>
</evidence>
<keyword evidence="6 12" id="KW-0378">Hydrolase</keyword>
<reference evidence="18" key="1">
    <citation type="submission" date="2016-10" db="EMBL/GenBank/DDBJ databases">
        <authorList>
            <person name="Varghese N."/>
            <person name="Submissions S."/>
        </authorList>
    </citation>
    <scope>NUCLEOTIDE SEQUENCE [LARGE SCALE GENOMIC DNA]</scope>
    <source>
        <strain evidence="18">DSM 16858</strain>
    </source>
</reference>
<dbReference type="PANTHER" id="PTHR11533">
    <property type="entry name" value="PROTEASE M1 ZINC METALLOPROTEASE"/>
    <property type="match status" value="1"/>
</dbReference>
<comment type="catalytic activity">
    <reaction evidence="1">
        <text>Release of an N-terminal amino acid, Xaa-|-Yaa- from a peptide, amide or arylamide. Xaa is preferably Ala, but may be most amino acids including Pro (slow action). When a terminal hydrophobic residue is followed by a prolyl residue, the two may be released as an intact Xaa-Pro dipeptide.</text>
        <dbReference type="EC" id="3.4.11.2"/>
    </reaction>
</comment>
<dbReference type="Pfam" id="PF01433">
    <property type="entry name" value="Peptidase_M1"/>
    <property type="match status" value="1"/>
</dbReference>
<comment type="similarity">
    <text evidence="2 12">Belongs to the peptidase M1 family.</text>
</comment>
<dbReference type="PANTHER" id="PTHR11533:SF174">
    <property type="entry name" value="PUROMYCIN-SENSITIVE AMINOPEPTIDASE-RELATED"/>
    <property type="match status" value="1"/>
</dbReference>
<dbReference type="GO" id="GO:0005615">
    <property type="term" value="C:extracellular space"/>
    <property type="evidence" value="ECO:0007669"/>
    <property type="project" value="TreeGrafter"/>
</dbReference>
<dbReference type="GO" id="GO:0070006">
    <property type="term" value="F:metalloaminopeptidase activity"/>
    <property type="evidence" value="ECO:0007669"/>
    <property type="project" value="TreeGrafter"/>
</dbReference>
<dbReference type="InterPro" id="IPR050344">
    <property type="entry name" value="Peptidase_M1_aminopeptidases"/>
</dbReference>
<evidence type="ECO:0000313" key="18">
    <source>
        <dbReference type="Proteomes" id="UP000199181"/>
    </source>
</evidence>
<keyword evidence="4 12" id="KW-0645">Protease</keyword>
<keyword evidence="13" id="KW-0732">Signal</keyword>
<dbReference type="EMBL" id="FOIJ01000006">
    <property type="protein sequence ID" value="SEU00325.1"/>
    <property type="molecule type" value="Genomic_DNA"/>
</dbReference>
<dbReference type="InterPro" id="IPR042097">
    <property type="entry name" value="Aminopeptidase_N-like_N_sf"/>
</dbReference>
<evidence type="ECO:0000256" key="5">
    <source>
        <dbReference type="ARBA" id="ARBA00022723"/>
    </source>
</evidence>
<organism evidence="17 18">
    <name type="scientific">Stigmatella erecta</name>
    <dbReference type="NCBI Taxonomy" id="83460"/>
    <lineage>
        <taxon>Bacteria</taxon>
        <taxon>Pseudomonadati</taxon>
        <taxon>Myxococcota</taxon>
        <taxon>Myxococcia</taxon>
        <taxon>Myxococcales</taxon>
        <taxon>Cystobacterineae</taxon>
        <taxon>Archangiaceae</taxon>
        <taxon>Stigmatella</taxon>
    </lineage>
</organism>
<feature type="signal peptide" evidence="13">
    <location>
        <begin position="1"/>
        <end position="24"/>
    </location>
</feature>
<dbReference type="GO" id="GO:0042277">
    <property type="term" value="F:peptide binding"/>
    <property type="evidence" value="ECO:0007669"/>
    <property type="project" value="TreeGrafter"/>
</dbReference>
<evidence type="ECO:0000256" key="10">
    <source>
        <dbReference type="PIRSR" id="PIRSR634016-3"/>
    </source>
</evidence>
<feature type="domain" description="ERAP1-like C-terminal" evidence="15">
    <location>
        <begin position="563"/>
        <end position="876"/>
    </location>
</feature>
<keyword evidence="5 10" id="KW-0479">Metal-binding</keyword>
<dbReference type="GO" id="GO:0005737">
    <property type="term" value="C:cytoplasm"/>
    <property type="evidence" value="ECO:0007669"/>
    <property type="project" value="TreeGrafter"/>
</dbReference>
<evidence type="ECO:0000259" key="15">
    <source>
        <dbReference type="Pfam" id="PF11838"/>
    </source>
</evidence>
<dbReference type="GO" id="GO:0043171">
    <property type="term" value="P:peptide catabolic process"/>
    <property type="evidence" value="ECO:0007669"/>
    <property type="project" value="TreeGrafter"/>
</dbReference>
<evidence type="ECO:0000256" key="4">
    <source>
        <dbReference type="ARBA" id="ARBA00022670"/>
    </source>
</evidence>
<evidence type="ECO:0000256" key="1">
    <source>
        <dbReference type="ARBA" id="ARBA00000098"/>
    </source>
</evidence>
<evidence type="ECO:0000259" key="16">
    <source>
        <dbReference type="Pfam" id="PF17900"/>
    </source>
</evidence>
<feature type="site" description="Transition state stabilizer" evidence="11">
    <location>
        <position position="423"/>
    </location>
</feature>
<keyword evidence="8 12" id="KW-0482">Metalloprotease</keyword>
<evidence type="ECO:0000256" key="3">
    <source>
        <dbReference type="ARBA" id="ARBA00022438"/>
    </source>
</evidence>
<dbReference type="SUPFAM" id="SSF63737">
    <property type="entry name" value="Leukotriene A4 hydrolase N-terminal domain"/>
    <property type="match status" value="1"/>
</dbReference>